<accession>A0A1F5Q986</accession>
<sequence length="154" mass="17227">MPKVLRLHTLPEDEKILRAPNAEVNFPLTVEIKELIEDMKLTVRKAPGIGLAAPQVGHNLMLAIIHLEEFGIESFALINPKVISRSIKKTALEEGCLSIPKVFGDVKRPAKVEVVGFTEDGRKVHLKGEKLFAKVLQHEIDHLNGILIQDKFEK</sequence>
<keyword evidence="2" id="KW-0479">Metal-binding</keyword>
<dbReference type="PIRSF" id="PIRSF004749">
    <property type="entry name" value="Pep_def"/>
    <property type="match status" value="1"/>
</dbReference>
<keyword evidence="2" id="KW-0408">Iron</keyword>
<name>A0A1F5Q986_9BACT</name>
<dbReference type="Gene3D" id="3.90.45.10">
    <property type="entry name" value="Peptide deformylase"/>
    <property type="match status" value="1"/>
</dbReference>
<evidence type="ECO:0000256" key="2">
    <source>
        <dbReference type="HAMAP-Rule" id="MF_00163"/>
    </source>
</evidence>
<feature type="active site" evidence="2">
    <location>
        <position position="139"/>
    </location>
</feature>
<keyword evidence="2" id="KW-0378">Hydrolase</keyword>
<protein>
    <recommendedName>
        <fullName evidence="2">Peptide deformylase</fullName>
        <shortName evidence="2">PDF</shortName>
        <ecNumber evidence="2">3.5.1.88</ecNumber>
    </recommendedName>
    <alternativeName>
        <fullName evidence="2">Polypeptide deformylase</fullName>
    </alternativeName>
</protein>
<organism evidence="3 4">
    <name type="scientific">Candidatus Doudnabacteria bacterium RIFCSPLOWO2_02_FULL_48_13</name>
    <dbReference type="NCBI Taxonomy" id="1817845"/>
    <lineage>
        <taxon>Bacteria</taxon>
        <taxon>Candidatus Doudnaibacteriota</taxon>
    </lineage>
</organism>
<comment type="cofactor">
    <cofactor evidence="2">
        <name>Fe(2+)</name>
        <dbReference type="ChEBI" id="CHEBI:29033"/>
    </cofactor>
    <text evidence="2">Binds 1 Fe(2+) ion.</text>
</comment>
<dbReference type="Pfam" id="PF01327">
    <property type="entry name" value="Pep_deformylase"/>
    <property type="match status" value="1"/>
</dbReference>
<dbReference type="GO" id="GO:0006412">
    <property type="term" value="P:translation"/>
    <property type="evidence" value="ECO:0007669"/>
    <property type="project" value="UniProtKB-UniRule"/>
</dbReference>
<comment type="caution">
    <text evidence="3">The sequence shown here is derived from an EMBL/GenBank/DDBJ whole genome shotgun (WGS) entry which is preliminary data.</text>
</comment>
<dbReference type="NCBIfam" id="NF001159">
    <property type="entry name" value="PRK00150.1-3"/>
    <property type="match status" value="1"/>
</dbReference>
<dbReference type="InterPro" id="IPR036821">
    <property type="entry name" value="Peptide_deformylase_sf"/>
</dbReference>
<dbReference type="GO" id="GO:0042586">
    <property type="term" value="F:peptide deformylase activity"/>
    <property type="evidence" value="ECO:0007669"/>
    <property type="project" value="UniProtKB-UniRule"/>
</dbReference>
<comment type="catalytic activity">
    <reaction evidence="2">
        <text>N-terminal N-formyl-L-methionyl-[peptide] + H2O = N-terminal L-methionyl-[peptide] + formate</text>
        <dbReference type="Rhea" id="RHEA:24420"/>
        <dbReference type="Rhea" id="RHEA-COMP:10639"/>
        <dbReference type="Rhea" id="RHEA-COMP:10640"/>
        <dbReference type="ChEBI" id="CHEBI:15377"/>
        <dbReference type="ChEBI" id="CHEBI:15740"/>
        <dbReference type="ChEBI" id="CHEBI:49298"/>
        <dbReference type="ChEBI" id="CHEBI:64731"/>
        <dbReference type="EC" id="3.5.1.88"/>
    </reaction>
</comment>
<dbReference type="CDD" id="cd00487">
    <property type="entry name" value="Pep_deformylase"/>
    <property type="match status" value="1"/>
</dbReference>
<evidence type="ECO:0000256" key="1">
    <source>
        <dbReference type="ARBA" id="ARBA00010759"/>
    </source>
</evidence>
<dbReference type="EC" id="3.5.1.88" evidence="2"/>
<feature type="binding site" evidence="2">
    <location>
        <position position="142"/>
    </location>
    <ligand>
        <name>Fe cation</name>
        <dbReference type="ChEBI" id="CHEBI:24875"/>
    </ligand>
</feature>
<comment type="function">
    <text evidence="2">Removes the formyl group from the N-terminal Met of newly synthesized proteins. Requires at least a dipeptide for an efficient rate of reaction. N-terminal L-methionine is a prerequisite for activity but the enzyme has broad specificity at other positions.</text>
</comment>
<dbReference type="PANTHER" id="PTHR10458">
    <property type="entry name" value="PEPTIDE DEFORMYLASE"/>
    <property type="match status" value="1"/>
</dbReference>
<dbReference type="NCBIfam" id="TIGR00079">
    <property type="entry name" value="pept_deformyl"/>
    <property type="match status" value="1"/>
</dbReference>
<evidence type="ECO:0000313" key="3">
    <source>
        <dbReference type="EMBL" id="OGE98370.1"/>
    </source>
</evidence>
<comment type="similarity">
    <text evidence="1 2">Belongs to the polypeptide deformylase family.</text>
</comment>
<dbReference type="AlphaFoldDB" id="A0A1F5Q986"/>
<evidence type="ECO:0000313" key="4">
    <source>
        <dbReference type="Proteomes" id="UP000177235"/>
    </source>
</evidence>
<dbReference type="HAMAP" id="MF_00163">
    <property type="entry name" value="Pep_deformylase"/>
    <property type="match status" value="1"/>
</dbReference>
<feature type="binding site" evidence="2">
    <location>
        <position position="138"/>
    </location>
    <ligand>
        <name>Fe cation</name>
        <dbReference type="ChEBI" id="CHEBI:24875"/>
    </ligand>
</feature>
<dbReference type="SUPFAM" id="SSF56420">
    <property type="entry name" value="Peptide deformylase"/>
    <property type="match status" value="1"/>
</dbReference>
<gene>
    <name evidence="2" type="primary">def</name>
    <name evidence="3" type="ORF">A3J05_02210</name>
</gene>
<dbReference type="InterPro" id="IPR023635">
    <property type="entry name" value="Peptide_deformylase"/>
</dbReference>
<proteinExistence type="inferred from homology"/>
<feature type="binding site" evidence="2">
    <location>
        <position position="96"/>
    </location>
    <ligand>
        <name>Fe cation</name>
        <dbReference type="ChEBI" id="CHEBI:24875"/>
    </ligand>
</feature>
<dbReference type="PRINTS" id="PR01576">
    <property type="entry name" value="PDEFORMYLASE"/>
</dbReference>
<dbReference type="Proteomes" id="UP000177235">
    <property type="component" value="Unassembled WGS sequence"/>
</dbReference>
<dbReference type="EMBL" id="MFFF01000034">
    <property type="protein sequence ID" value="OGE98370.1"/>
    <property type="molecule type" value="Genomic_DNA"/>
</dbReference>
<keyword evidence="2" id="KW-0648">Protein biosynthesis</keyword>
<dbReference type="GO" id="GO:0046872">
    <property type="term" value="F:metal ion binding"/>
    <property type="evidence" value="ECO:0007669"/>
    <property type="project" value="UniProtKB-KW"/>
</dbReference>
<reference evidence="3 4" key="1">
    <citation type="journal article" date="2016" name="Nat. Commun.">
        <title>Thousands of microbial genomes shed light on interconnected biogeochemical processes in an aquifer system.</title>
        <authorList>
            <person name="Anantharaman K."/>
            <person name="Brown C.T."/>
            <person name="Hug L.A."/>
            <person name="Sharon I."/>
            <person name="Castelle C.J."/>
            <person name="Probst A.J."/>
            <person name="Thomas B.C."/>
            <person name="Singh A."/>
            <person name="Wilkins M.J."/>
            <person name="Karaoz U."/>
            <person name="Brodie E.L."/>
            <person name="Williams K.H."/>
            <person name="Hubbard S.S."/>
            <person name="Banfield J.F."/>
        </authorList>
    </citation>
    <scope>NUCLEOTIDE SEQUENCE [LARGE SCALE GENOMIC DNA]</scope>
</reference>
<dbReference type="PANTHER" id="PTHR10458:SF22">
    <property type="entry name" value="PEPTIDE DEFORMYLASE"/>
    <property type="match status" value="1"/>
</dbReference>